<dbReference type="PANTHER" id="PTHR23419">
    <property type="entry name" value="DIVALENT CATION TOLERANCE CUTA-RELATED"/>
    <property type="match status" value="1"/>
</dbReference>
<name>A0ABV8U5G8_9ACTN</name>
<keyword evidence="3" id="KW-1185">Reference proteome</keyword>
<evidence type="ECO:0000256" key="1">
    <source>
        <dbReference type="ARBA" id="ARBA00010169"/>
    </source>
</evidence>
<evidence type="ECO:0000313" key="2">
    <source>
        <dbReference type="EMBL" id="MFC4337975.1"/>
    </source>
</evidence>
<dbReference type="EMBL" id="JBHSDK010000061">
    <property type="protein sequence ID" value="MFC4337975.1"/>
    <property type="molecule type" value="Genomic_DNA"/>
</dbReference>
<protein>
    <submittedName>
        <fullName evidence="2">Divalent-cation tolerance protein CutA</fullName>
    </submittedName>
</protein>
<proteinExistence type="inferred from homology"/>
<reference evidence="3" key="1">
    <citation type="journal article" date="2019" name="Int. J. Syst. Evol. Microbiol.">
        <title>The Global Catalogue of Microorganisms (GCM) 10K type strain sequencing project: providing services to taxonomists for standard genome sequencing and annotation.</title>
        <authorList>
            <consortium name="The Broad Institute Genomics Platform"/>
            <consortium name="The Broad Institute Genome Sequencing Center for Infectious Disease"/>
            <person name="Wu L."/>
            <person name="Ma J."/>
        </authorList>
    </citation>
    <scope>NUCLEOTIDE SEQUENCE [LARGE SCALE GENOMIC DNA]</scope>
    <source>
        <strain evidence="3">IBRC-M 10908</strain>
    </source>
</reference>
<dbReference type="Proteomes" id="UP001595823">
    <property type="component" value="Unassembled WGS sequence"/>
</dbReference>
<dbReference type="PANTHER" id="PTHR23419:SF8">
    <property type="entry name" value="FI09726P"/>
    <property type="match status" value="1"/>
</dbReference>
<comment type="caution">
    <text evidence="2">The sequence shown here is derived from an EMBL/GenBank/DDBJ whole genome shotgun (WGS) entry which is preliminary data.</text>
</comment>
<organism evidence="2 3">
    <name type="scientific">Salininema proteolyticum</name>
    <dbReference type="NCBI Taxonomy" id="1607685"/>
    <lineage>
        <taxon>Bacteria</taxon>
        <taxon>Bacillati</taxon>
        <taxon>Actinomycetota</taxon>
        <taxon>Actinomycetes</taxon>
        <taxon>Glycomycetales</taxon>
        <taxon>Glycomycetaceae</taxon>
        <taxon>Salininema</taxon>
    </lineage>
</organism>
<dbReference type="InterPro" id="IPR004323">
    <property type="entry name" value="Ion_tolerance_CutA"/>
</dbReference>
<sequence>MDESAPHDEGICEIVVTGPDLDELAAITKKLLEAGLIACAHQSTIRATYIWRGEVVDEAEARARLHTRTELIEEVTRVVEAEHPYEVPCVMALPVIGGSVEYEDWVKETTADAA</sequence>
<dbReference type="InterPro" id="IPR011322">
    <property type="entry name" value="N-reg_PII-like_a/b"/>
</dbReference>
<dbReference type="RefSeq" id="WP_380625507.1">
    <property type="nucleotide sequence ID" value="NZ_JBHSDK010000061.1"/>
</dbReference>
<evidence type="ECO:0000313" key="3">
    <source>
        <dbReference type="Proteomes" id="UP001595823"/>
    </source>
</evidence>
<gene>
    <name evidence="2" type="primary">cutA</name>
    <name evidence="2" type="ORF">ACFPET_22540</name>
</gene>
<comment type="similarity">
    <text evidence="1">Belongs to the CutA family.</text>
</comment>
<accession>A0ABV8U5G8</accession>
<dbReference type="SUPFAM" id="SSF54913">
    <property type="entry name" value="GlnB-like"/>
    <property type="match status" value="1"/>
</dbReference>
<dbReference type="Pfam" id="PF03091">
    <property type="entry name" value="CutA1"/>
    <property type="match status" value="1"/>
</dbReference>
<dbReference type="InterPro" id="IPR015867">
    <property type="entry name" value="N-reg_PII/ATP_PRibTrfase_C"/>
</dbReference>
<dbReference type="Gene3D" id="3.30.70.120">
    <property type="match status" value="1"/>
</dbReference>